<feature type="domain" description="Lon N-terminal" evidence="1">
    <location>
        <begin position="11"/>
        <end position="198"/>
    </location>
</feature>
<dbReference type="EMBL" id="JAEPRQ010000011">
    <property type="protein sequence ID" value="MBK4217985.1"/>
    <property type="molecule type" value="Genomic_DNA"/>
</dbReference>
<dbReference type="Proteomes" id="UP000640485">
    <property type="component" value="Unassembled WGS sequence"/>
</dbReference>
<dbReference type="InterPro" id="IPR015947">
    <property type="entry name" value="PUA-like_sf"/>
</dbReference>
<organism evidence="2 3">
    <name type="scientific">Paracoccus caeni</name>
    <dbReference type="NCBI Taxonomy" id="657651"/>
    <lineage>
        <taxon>Bacteria</taxon>
        <taxon>Pseudomonadati</taxon>
        <taxon>Pseudomonadota</taxon>
        <taxon>Alphaproteobacteria</taxon>
        <taxon>Rhodobacterales</taxon>
        <taxon>Paracoccaceae</taxon>
        <taxon>Paracoccus</taxon>
    </lineage>
</organism>
<gene>
    <name evidence="2" type="ORF">JJJ17_18815</name>
</gene>
<evidence type="ECO:0000313" key="2">
    <source>
        <dbReference type="EMBL" id="MBK4217985.1"/>
    </source>
</evidence>
<evidence type="ECO:0000313" key="3">
    <source>
        <dbReference type="Proteomes" id="UP000640485"/>
    </source>
</evidence>
<reference evidence="2" key="1">
    <citation type="submission" date="2021-01" db="EMBL/GenBank/DDBJ databases">
        <title>Paracoccus amoyensis sp. nov., isolated from the surface seawater along the coast of Xiamen Island, China.</title>
        <authorList>
            <person name="Lyu L."/>
        </authorList>
    </citation>
    <scope>NUCLEOTIDE SEQUENCE</scope>
    <source>
        <strain evidence="2">MJ17</strain>
    </source>
</reference>
<dbReference type="PROSITE" id="PS51787">
    <property type="entry name" value="LON_N"/>
    <property type="match status" value="1"/>
</dbReference>
<proteinExistence type="predicted"/>
<protein>
    <submittedName>
        <fullName evidence="2">LON peptidase substrate-binding domain-containing protein</fullName>
    </submittedName>
</protein>
<dbReference type="PANTHER" id="PTHR46732">
    <property type="entry name" value="ATP-DEPENDENT PROTEASE LA (LON) DOMAIN PROTEIN"/>
    <property type="match status" value="1"/>
</dbReference>
<dbReference type="Pfam" id="PF02190">
    <property type="entry name" value="LON_substr_bdg"/>
    <property type="match status" value="1"/>
</dbReference>
<name>A0A934SFL8_9RHOB</name>
<dbReference type="InterPro" id="IPR003111">
    <property type="entry name" value="Lon_prtase_N"/>
</dbReference>
<keyword evidence="3" id="KW-1185">Reference proteome</keyword>
<dbReference type="SMART" id="SM00464">
    <property type="entry name" value="LON"/>
    <property type="match status" value="1"/>
</dbReference>
<dbReference type="Gene3D" id="2.30.130.40">
    <property type="entry name" value="LON domain-like"/>
    <property type="match status" value="1"/>
</dbReference>
<accession>A0A934SFL8</accession>
<dbReference type="SUPFAM" id="SSF88697">
    <property type="entry name" value="PUA domain-like"/>
    <property type="match status" value="1"/>
</dbReference>
<comment type="caution">
    <text evidence="2">The sequence shown here is derived from an EMBL/GenBank/DDBJ whole genome shotgun (WGS) entry which is preliminary data.</text>
</comment>
<dbReference type="PANTHER" id="PTHR46732:SF8">
    <property type="entry name" value="ATP-DEPENDENT PROTEASE LA (LON) DOMAIN PROTEIN"/>
    <property type="match status" value="1"/>
</dbReference>
<evidence type="ECO:0000259" key="1">
    <source>
        <dbReference type="PROSITE" id="PS51787"/>
    </source>
</evidence>
<dbReference type="InterPro" id="IPR046336">
    <property type="entry name" value="Lon_prtase_N_sf"/>
</dbReference>
<dbReference type="AlphaFoldDB" id="A0A934SFL8"/>
<sequence>MTFRFDLPNRIALFPLAGAVLMPRSRLPLHIFEPRYLQMVEDVLKTDHRLIGMIQPEGENLAAIGNAGRIVAYSETDDGRLMISLKAVSRFRQSDAEQGFTPYLTTEPDWTPFQRDMSGSEHDPALDRPKLFHLLERYMKSHDLSTDWGAAADAEDELLINSLSMMLPFSPGDKQALLESPTLADRRELLFGLVEFALRSGDSEETMQ</sequence>
<dbReference type="RefSeq" id="WP_200689235.1">
    <property type="nucleotide sequence ID" value="NZ_JAEPRQ010000011.1"/>
</dbReference>